<evidence type="ECO:0000259" key="1">
    <source>
        <dbReference type="Pfam" id="PF00391"/>
    </source>
</evidence>
<name>A0ABT3SCH6_9MYCO</name>
<dbReference type="InterPro" id="IPR051549">
    <property type="entry name" value="PEP_Utilizing_Enz"/>
</dbReference>
<evidence type="ECO:0000259" key="2">
    <source>
        <dbReference type="Pfam" id="PF01326"/>
    </source>
</evidence>
<gene>
    <name evidence="3" type="ORF">ORI27_10290</name>
</gene>
<comment type="caution">
    <text evidence="3">The sequence shown here is derived from an EMBL/GenBank/DDBJ whole genome shotgun (WGS) entry which is preliminary data.</text>
</comment>
<protein>
    <submittedName>
        <fullName evidence="3">PEP-utilizing enzyme</fullName>
    </submittedName>
</protein>
<sequence>MPTTATPLADCGDDISCVGGKGAGLSRLIAAGFHVPPGFVVTTAAFRATTSALEQQVATIVGLADSPESDARASEQIETLLASSGMSAEISAEIREAYLHLGSGENIPVAVRSSAVAEDTADASFAGQQDTYLWVTGAEQVVEHVIACWASVFTPRAIAYRRRFGVPLENTAMAVVVQEMVVAECAGVMMTLEPTTGDPNRVYIEAAFGLGESVVRGEVSPDCFTVDKSRQRIRSKVIGSKAVAYQFDTDGGEVRMMPVSPGRAAHSALSDDEIRELSGLSIRAENNFGEHLEMEWAIGPGRGQDRVVYLLQCRAETVWSKRSVTDRGDAHWLQDPLMSSSAPNLHWTRTNVGEAIPGVLTPLNWSIWAGVGEHSVRASGRAIGALTPAESRMPERPDDHVVRVFHGRYTANVDFIARMGDRLPGVSAEEIVATILGQVPADMVFQPTRRRYPIVAWKMGGVFLRYPRRARALARDYDQWWAQSIATAPELDADGAAALFREGVLRTEAALTLQTTGLLAVIQPLFGILQKIVDKAGFGDVAELSGSGHAEIAVISDMWEVSRGRLTLDEFKRRHGFHGPLEGEIASQVWREDDAPLVKLIEQYTQRPDDQDPARAEDARATDRTRIARKVLNTFPFRSRPVIMLAMELGRRRLPLRGVAKRSFLQGLDVSRAAARRLGVLLVADGALDAIDDVFFLDIDELCNGHASDLRSRVATRRIYWEQHKKLVVPGDWVGIPEVKRLEAASSDATLLTGVGVSPGVVEGRARVLMEPDFTVVEPDEILVAPHTDPSWSSVMFISRALVVDIGGALSHTAVVARELKIPCVVNTCTGTRDLRTGDLIRVDGGHGTVDILERGQQPTQVQTAEDPAIPTAELSVQEGSS</sequence>
<keyword evidence="4" id="KW-1185">Reference proteome</keyword>
<dbReference type="PANTHER" id="PTHR43615">
    <property type="entry name" value="PHOSPHOENOLPYRUVATE SYNTHASE-RELATED"/>
    <property type="match status" value="1"/>
</dbReference>
<dbReference type="PANTHER" id="PTHR43615:SF1">
    <property type="entry name" value="PPDK_N DOMAIN-CONTAINING PROTEIN"/>
    <property type="match status" value="1"/>
</dbReference>
<dbReference type="EMBL" id="JAPJDO010000007">
    <property type="protein sequence ID" value="MCX2937092.1"/>
    <property type="molecule type" value="Genomic_DNA"/>
</dbReference>
<reference evidence="3 4" key="1">
    <citation type="submission" date="2022-11" db="EMBL/GenBank/DDBJ databases">
        <title>Mycobacterium sp. nov.</title>
        <authorList>
            <person name="Papic B."/>
            <person name="Spicic S."/>
            <person name="Duvnjak S."/>
        </authorList>
    </citation>
    <scope>NUCLEOTIDE SEQUENCE [LARGE SCALE GENOMIC DNA]</scope>
    <source>
        <strain evidence="3 4">CVI_P4</strain>
    </source>
</reference>
<dbReference type="Gene3D" id="3.30.1490.20">
    <property type="entry name" value="ATP-grasp fold, A domain"/>
    <property type="match status" value="1"/>
</dbReference>
<dbReference type="InterPro" id="IPR008279">
    <property type="entry name" value="PEP-util_enz_mobile_dom"/>
</dbReference>
<feature type="domain" description="Pyruvate phosphate dikinase AMP/ATP-binding" evidence="2">
    <location>
        <begin position="17"/>
        <end position="325"/>
    </location>
</feature>
<dbReference type="Gene3D" id="3.50.30.10">
    <property type="entry name" value="Phosphohistidine domain"/>
    <property type="match status" value="1"/>
</dbReference>
<dbReference type="RefSeq" id="WP_265996682.1">
    <property type="nucleotide sequence ID" value="NZ_JAPJDN010000007.1"/>
</dbReference>
<dbReference type="InterPro" id="IPR002192">
    <property type="entry name" value="PPDK_AMP/ATP-bd"/>
</dbReference>
<dbReference type="InterPro" id="IPR036637">
    <property type="entry name" value="Phosphohistidine_dom_sf"/>
</dbReference>
<dbReference type="Gene3D" id="3.30.470.20">
    <property type="entry name" value="ATP-grasp fold, B domain"/>
    <property type="match status" value="1"/>
</dbReference>
<dbReference type="InterPro" id="IPR013815">
    <property type="entry name" value="ATP_grasp_subdomain_1"/>
</dbReference>
<dbReference type="SUPFAM" id="SSF56059">
    <property type="entry name" value="Glutathione synthetase ATP-binding domain-like"/>
    <property type="match status" value="1"/>
</dbReference>
<feature type="domain" description="PEP-utilising enzyme mobile" evidence="1">
    <location>
        <begin position="778"/>
        <end position="848"/>
    </location>
</feature>
<dbReference type="Proteomes" id="UP001300745">
    <property type="component" value="Unassembled WGS sequence"/>
</dbReference>
<organism evidence="3 4">
    <name type="scientific">Mycobacterium pinniadriaticum</name>
    <dbReference type="NCBI Taxonomy" id="2994102"/>
    <lineage>
        <taxon>Bacteria</taxon>
        <taxon>Bacillati</taxon>
        <taxon>Actinomycetota</taxon>
        <taxon>Actinomycetes</taxon>
        <taxon>Mycobacteriales</taxon>
        <taxon>Mycobacteriaceae</taxon>
        <taxon>Mycobacterium</taxon>
    </lineage>
</organism>
<accession>A0ABT3SCH6</accession>
<evidence type="ECO:0000313" key="4">
    <source>
        <dbReference type="Proteomes" id="UP001300745"/>
    </source>
</evidence>
<dbReference type="Pfam" id="PF01326">
    <property type="entry name" value="PPDK_N"/>
    <property type="match status" value="1"/>
</dbReference>
<evidence type="ECO:0000313" key="3">
    <source>
        <dbReference type="EMBL" id="MCX2937092.1"/>
    </source>
</evidence>
<proteinExistence type="predicted"/>
<dbReference type="Pfam" id="PF00391">
    <property type="entry name" value="PEP-utilizers"/>
    <property type="match status" value="1"/>
</dbReference>
<dbReference type="SUPFAM" id="SSF52009">
    <property type="entry name" value="Phosphohistidine domain"/>
    <property type="match status" value="1"/>
</dbReference>